<gene>
    <name evidence="3" type="ORF">LCGC14_2986810</name>
</gene>
<feature type="region of interest" description="Disordered" evidence="1">
    <location>
        <begin position="201"/>
        <end position="258"/>
    </location>
</feature>
<dbReference type="AlphaFoldDB" id="A0A0F8XSJ0"/>
<dbReference type="InterPro" id="IPR009045">
    <property type="entry name" value="Zn_M74/Hedgehog-like"/>
</dbReference>
<feature type="non-terminal residue" evidence="3">
    <location>
        <position position="258"/>
    </location>
</feature>
<dbReference type="Gene3D" id="3.30.1380.10">
    <property type="match status" value="1"/>
</dbReference>
<sequence length="258" mass="28854">MGSTQDARDAYREHIGGFYTSGKNYAKPYLKNGWRWPRVRFPAAGDIGKPYIDLRVHPAAVAYYQAVAAILLYWGYTFNEWAGGTVSMRNIGGISATRIAEQVRRQYPLATSIHSIFAFDINPSKNPIGSSRPDELDQARWQRMIQDIKNITTISGHKPTKWGGDWNIDDDMHFEPTACTRPQLESGIKTTTVPGWGAYAAWAPEPTRPPPPPEEDGMSIKRGDPKSKGCAEAQKAMRQFFGQDNGDWSPYPGASHYD</sequence>
<name>A0A0F8XSJ0_9ZZZZ</name>
<evidence type="ECO:0000259" key="2">
    <source>
        <dbReference type="Pfam" id="PF13539"/>
    </source>
</evidence>
<comment type="caution">
    <text evidence="3">The sequence shown here is derived from an EMBL/GenBank/DDBJ whole genome shotgun (WGS) entry which is preliminary data.</text>
</comment>
<evidence type="ECO:0000256" key="1">
    <source>
        <dbReference type="SAM" id="MobiDB-lite"/>
    </source>
</evidence>
<dbReference type="EMBL" id="LAZR01061141">
    <property type="protein sequence ID" value="KKK64180.1"/>
    <property type="molecule type" value="Genomic_DNA"/>
</dbReference>
<accession>A0A0F8XSJ0</accession>
<feature type="compositionally biased region" description="Basic and acidic residues" evidence="1">
    <location>
        <begin position="218"/>
        <end position="229"/>
    </location>
</feature>
<reference evidence="3" key="1">
    <citation type="journal article" date="2015" name="Nature">
        <title>Complex archaea that bridge the gap between prokaryotes and eukaryotes.</title>
        <authorList>
            <person name="Spang A."/>
            <person name="Saw J.H."/>
            <person name="Jorgensen S.L."/>
            <person name="Zaremba-Niedzwiedzka K."/>
            <person name="Martijn J."/>
            <person name="Lind A.E."/>
            <person name="van Eijk R."/>
            <person name="Schleper C."/>
            <person name="Guy L."/>
            <person name="Ettema T.J."/>
        </authorList>
    </citation>
    <scope>NUCLEOTIDE SEQUENCE</scope>
</reference>
<organism evidence="3">
    <name type="scientific">marine sediment metagenome</name>
    <dbReference type="NCBI Taxonomy" id="412755"/>
    <lineage>
        <taxon>unclassified sequences</taxon>
        <taxon>metagenomes</taxon>
        <taxon>ecological metagenomes</taxon>
    </lineage>
</organism>
<feature type="domain" description="Peptidase M15C" evidence="2">
    <location>
        <begin position="113"/>
        <end position="175"/>
    </location>
</feature>
<dbReference type="InterPro" id="IPR039561">
    <property type="entry name" value="Peptidase_M15C"/>
</dbReference>
<evidence type="ECO:0000313" key="3">
    <source>
        <dbReference type="EMBL" id="KKK64180.1"/>
    </source>
</evidence>
<proteinExistence type="predicted"/>
<protein>
    <recommendedName>
        <fullName evidence="2">Peptidase M15C domain-containing protein</fullName>
    </recommendedName>
</protein>
<dbReference type="GO" id="GO:0008233">
    <property type="term" value="F:peptidase activity"/>
    <property type="evidence" value="ECO:0007669"/>
    <property type="project" value="InterPro"/>
</dbReference>
<dbReference type="Pfam" id="PF13539">
    <property type="entry name" value="Peptidase_M15_4"/>
    <property type="match status" value="1"/>
</dbReference>